<dbReference type="InterPro" id="IPR006143">
    <property type="entry name" value="RND_pump_MFP"/>
</dbReference>
<organism evidence="8 9">
    <name type="scientific">Pseudaeromonas paramecii</name>
    <dbReference type="NCBI Taxonomy" id="2138166"/>
    <lineage>
        <taxon>Bacteria</taxon>
        <taxon>Pseudomonadati</taxon>
        <taxon>Pseudomonadota</taxon>
        <taxon>Gammaproteobacteria</taxon>
        <taxon>Aeromonadales</taxon>
        <taxon>Aeromonadaceae</taxon>
        <taxon>Pseudaeromonas</taxon>
    </lineage>
</organism>
<feature type="domain" description="Multidrug resistance protein MdtA-like beta-barrel" evidence="6">
    <location>
        <begin position="211"/>
        <end position="301"/>
    </location>
</feature>
<sequence length="388" mass="41101">MPARSFRPTLVALVLSSLLLTACGEATTAQPAGPARATPVDVVTLQPVTLPLTSELTGRTSAYRIAEVRPQVGGILKKRLFTEGSQVKAGQPLYQIDPDTYEASVASAKASLAQAEALEASSRLQAKRYAELVKIQAVSQQDYDDAQASWKQYQAQVAAAKASLKSAQIDLNRTLIKAPISGRISASAVTEGALVTASQSDALTTIRQLDPLYVDLTQSSTDLLHLKRLMAEGKLATDKDQQPLVRFTLEDGSAYSQEGKLQFADASVDETTGMVTLRAVVPNPDGLLLPGMFLRASLDEGQRSDALLVPQKAVSRTPRGGTSVLVVNGQDEVEQRDIQVSQSINGSWLVESGLQAGDKVIVAGLQKVQAGAKVVPQEAAATPGADKE</sequence>
<dbReference type="PROSITE" id="PS51257">
    <property type="entry name" value="PROKAR_LIPOPROTEIN"/>
    <property type="match status" value="1"/>
</dbReference>
<reference evidence="9" key="1">
    <citation type="journal article" date="2019" name="Int. J. Syst. Evol. Microbiol.">
        <title>The Global Catalogue of Microorganisms (GCM) 10K type strain sequencing project: providing services to taxonomists for standard genome sequencing and annotation.</title>
        <authorList>
            <consortium name="The Broad Institute Genomics Platform"/>
            <consortium name="The Broad Institute Genome Sequencing Center for Infectious Disease"/>
            <person name="Wu L."/>
            <person name="Ma J."/>
        </authorList>
    </citation>
    <scope>NUCLEOTIDE SEQUENCE [LARGE SCALE GENOMIC DNA]</scope>
    <source>
        <strain evidence="9">JCM 32226</strain>
    </source>
</reference>
<evidence type="ECO:0000259" key="4">
    <source>
        <dbReference type="Pfam" id="PF25876"/>
    </source>
</evidence>
<dbReference type="Gene3D" id="2.40.420.20">
    <property type="match status" value="1"/>
</dbReference>
<dbReference type="Pfam" id="PF25876">
    <property type="entry name" value="HH_MFP_RND"/>
    <property type="match status" value="1"/>
</dbReference>
<feature type="domain" description="Multidrug resistance protein MdtA-like alpha-helical hairpin" evidence="4">
    <location>
        <begin position="106"/>
        <end position="173"/>
    </location>
</feature>
<evidence type="ECO:0000259" key="5">
    <source>
        <dbReference type="Pfam" id="PF25917"/>
    </source>
</evidence>
<dbReference type="EMBL" id="BAABFC010000020">
    <property type="protein sequence ID" value="GAA4502185.1"/>
    <property type="molecule type" value="Genomic_DNA"/>
</dbReference>
<keyword evidence="3" id="KW-0732">Signal</keyword>
<gene>
    <name evidence="8" type="ORF">GCM10023095_26410</name>
</gene>
<dbReference type="Gene3D" id="2.40.50.100">
    <property type="match status" value="1"/>
</dbReference>
<dbReference type="PANTHER" id="PTHR30158:SF3">
    <property type="entry name" value="MULTIDRUG EFFLUX PUMP SUBUNIT ACRA-RELATED"/>
    <property type="match status" value="1"/>
</dbReference>
<dbReference type="RefSeq" id="WP_345013901.1">
    <property type="nucleotide sequence ID" value="NZ_BAABFC010000020.1"/>
</dbReference>
<dbReference type="InterPro" id="IPR058627">
    <property type="entry name" value="MdtA-like_C"/>
</dbReference>
<feature type="domain" description="Multidrug resistance protein MdtA-like C-terminal permuted SH3" evidence="7">
    <location>
        <begin position="305"/>
        <end position="367"/>
    </location>
</feature>
<keyword evidence="9" id="KW-1185">Reference proteome</keyword>
<evidence type="ECO:0000259" key="6">
    <source>
        <dbReference type="Pfam" id="PF25944"/>
    </source>
</evidence>
<dbReference type="Pfam" id="PF25917">
    <property type="entry name" value="BSH_RND"/>
    <property type="match status" value="1"/>
</dbReference>
<dbReference type="Proteomes" id="UP001501321">
    <property type="component" value="Unassembled WGS sequence"/>
</dbReference>
<dbReference type="InterPro" id="IPR058624">
    <property type="entry name" value="MdtA-like_HH"/>
</dbReference>
<proteinExistence type="inferred from homology"/>
<dbReference type="Gene3D" id="2.40.30.170">
    <property type="match status" value="1"/>
</dbReference>
<comment type="similarity">
    <text evidence="2">Belongs to the membrane fusion protein (MFP) (TC 8.A.1) family.</text>
</comment>
<comment type="subcellular location">
    <subcellularLocation>
        <location evidence="1">Cell inner membrane</location>
        <topology evidence="1">Lipid-anchor</topology>
    </subcellularLocation>
</comment>
<dbReference type="PANTHER" id="PTHR30158">
    <property type="entry name" value="ACRA/E-RELATED COMPONENT OF DRUG EFFLUX TRANSPORTER"/>
    <property type="match status" value="1"/>
</dbReference>
<evidence type="ECO:0000259" key="7">
    <source>
        <dbReference type="Pfam" id="PF25967"/>
    </source>
</evidence>
<name>A0ABP8QGI5_9GAMM</name>
<dbReference type="Pfam" id="PF25967">
    <property type="entry name" value="RND-MFP_C"/>
    <property type="match status" value="1"/>
</dbReference>
<dbReference type="SUPFAM" id="SSF111369">
    <property type="entry name" value="HlyD-like secretion proteins"/>
    <property type="match status" value="1"/>
</dbReference>
<evidence type="ECO:0000313" key="9">
    <source>
        <dbReference type="Proteomes" id="UP001501321"/>
    </source>
</evidence>
<evidence type="ECO:0000256" key="1">
    <source>
        <dbReference type="ARBA" id="ARBA00004519"/>
    </source>
</evidence>
<feature type="chain" id="PRO_5045903317" evidence="3">
    <location>
        <begin position="29"/>
        <end position="388"/>
    </location>
</feature>
<accession>A0ABP8QGI5</accession>
<protein>
    <submittedName>
        <fullName evidence="8">Efflux RND transporter periplasmic adaptor subunit</fullName>
    </submittedName>
</protein>
<evidence type="ECO:0000313" key="8">
    <source>
        <dbReference type="EMBL" id="GAA4502185.1"/>
    </source>
</evidence>
<dbReference type="InterPro" id="IPR058626">
    <property type="entry name" value="MdtA-like_b-barrel"/>
</dbReference>
<feature type="signal peptide" evidence="3">
    <location>
        <begin position="1"/>
        <end position="28"/>
    </location>
</feature>
<dbReference type="Pfam" id="PF25944">
    <property type="entry name" value="Beta-barrel_RND"/>
    <property type="match status" value="1"/>
</dbReference>
<dbReference type="Gene3D" id="1.10.287.470">
    <property type="entry name" value="Helix hairpin bin"/>
    <property type="match status" value="1"/>
</dbReference>
<feature type="domain" description="Multidrug resistance protein MdtA-like barrel-sandwich hybrid" evidence="5">
    <location>
        <begin position="64"/>
        <end position="206"/>
    </location>
</feature>
<evidence type="ECO:0000256" key="2">
    <source>
        <dbReference type="ARBA" id="ARBA00009477"/>
    </source>
</evidence>
<evidence type="ECO:0000256" key="3">
    <source>
        <dbReference type="SAM" id="SignalP"/>
    </source>
</evidence>
<comment type="caution">
    <text evidence="8">The sequence shown here is derived from an EMBL/GenBank/DDBJ whole genome shotgun (WGS) entry which is preliminary data.</text>
</comment>
<dbReference type="InterPro" id="IPR058625">
    <property type="entry name" value="MdtA-like_BSH"/>
</dbReference>
<dbReference type="NCBIfam" id="TIGR01730">
    <property type="entry name" value="RND_mfp"/>
    <property type="match status" value="1"/>
</dbReference>